<protein>
    <submittedName>
        <fullName evidence="1">Uncharacterized protein</fullName>
    </submittedName>
</protein>
<evidence type="ECO:0000313" key="1">
    <source>
        <dbReference type="EMBL" id="KAJ3496315.1"/>
    </source>
</evidence>
<accession>A0ACC1R1A0</accession>
<proteinExistence type="predicted"/>
<reference evidence="1" key="1">
    <citation type="submission" date="2022-07" db="EMBL/GenBank/DDBJ databases">
        <title>Genome Sequence of Lecanicillium saksenae.</title>
        <authorList>
            <person name="Buettner E."/>
        </authorList>
    </citation>
    <scope>NUCLEOTIDE SEQUENCE</scope>
    <source>
        <strain evidence="1">VT-O1</strain>
    </source>
</reference>
<evidence type="ECO:0000313" key="2">
    <source>
        <dbReference type="Proteomes" id="UP001148737"/>
    </source>
</evidence>
<dbReference type="EMBL" id="JANAKD010000202">
    <property type="protein sequence ID" value="KAJ3496315.1"/>
    <property type="molecule type" value="Genomic_DNA"/>
</dbReference>
<sequence length="318" mass="35568">MQSYRQYLRDLPQFLAEEEQATEDASQCSHLETGQPPIAPAPNETPSSRTTMLAWHSVFPSKMEQSAANFFTAMFAWNEVLSSAAQAKIPEPQTKLRTFFADSSFSSVLKNITGCDAWILGSIMDVTALEVSKRHQLSNGSLSVRGLVSQASKIEAALELQMKKLSRYGINSQDPYDEFDHDHLPPEQSVRPRILGHAIIIYLNTVVSGALSGVPEIHQSICEVLPLWEKLSATPDCKYLTWAYSTTASLAAGSQRPAFKKFITNTLLLSTGASTLRYFRASVEECWKEIDRHAPNASNVPCDWRDMHMRENMSFIFL</sequence>
<organism evidence="1 2">
    <name type="scientific">Lecanicillium saksenae</name>
    <dbReference type="NCBI Taxonomy" id="468837"/>
    <lineage>
        <taxon>Eukaryota</taxon>
        <taxon>Fungi</taxon>
        <taxon>Dikarya</taxon>
        <taxon>Ascomycota</taxon>
        <taxon>Pezizomycotina</taxon>
        <taxon>Sordariomycetes</taxon>
        <taxon>Hypocreomycetidae</taxon>
        <taxon>Hypocreales</taxon>
        <taxon>Cordycipitaceae</taxon>
        <taxon>Lecanicillium</taxon>
    </lineage>
</organism>
<comment type="caution">
    <text evidence="1">The sequence shown here is derived from an EMBL/GenBank/DDBJ whole genome shotgun (WGS) entry which is preliminary data.</text>
</comment>
<name>A0ACC1R1A0_9HYPO</name>
<gene>
    <name evidence="1" type="ORF">NLG97_g2747</name>
</gene>
<keyword evidence="2" id="KW-1185">Reference proteome</keyword>
<dbReference type="Proteomes" id="UP001148737">
    <property type="component" value="Unassembled WGS sequence"/>
</dbReference>